<organism evidence="2 3">
    <name type="scientific">Paenibacillus solani</name>
    <dbReference type="NCBI Taxonomy" id="1705565"/>
    <lineage>
        <taxon>Bacteria</taxon>
        <taxon>Bacillati</taxon>
        <taxon>Bacillota</taxon>
        <taxon>Bacilli</taxon>
        <taxon>Bacillales</taxon>
        <taxon>Paenibacillaceae</taxon>
        <taxon>Paenibacillus</taxon>
    </lineage>
</organism>
<dbReference type="Proteomes" id="UP000036932">
    <property type="component" value="Unassembled WGS sequence"/>
</dbReference>
<keyword evidence="1" id="KW-0472">Membrane</keyword>
<gene>
    <name evidence="2" type="ORF">AM231_03020</name>
</gene>
<accession>A0A0M1P2C6</accession>
<dbReference type="PATRIC" id="fig|1705565.3.peg.2483"/>
<keyword evidence="1" id="KW-0812">Transmembrane</keyword>
<evidence type="ECO:0000313" key="3">
    <source>
        <dbReference type="Proteomes" id="UP000036932"/>
    </source>
</evidence>
<reference evidence="3" key="1">
    <citation type="submission" date="2015-08" db="EMBL/GenBank/DDBJ databases">
        <title>Genome sequencing project for genomic taxonomy and phylogenomics of Bacillus-like bacteria.</title>
        <authorList>
            <person name="Liu B."/>
            <person name="Wang J."/>
            <person name="Zhu Y."/>
            <person name="Liu G."/>
            <person name="Chen Q."/>
            <person name="Chen Z."/>
            <person name="Lan J."/>
            <person name="Che J."/>
            <person name="Ge C."/>
            <person name="Shi H."/>
            <person name="Pan Z."/>
            <person name="Liu X."/>
        </authorList>
    </citation>
    <scope>NUCLEOTIDE SEQUENCE [LARGE SCALE GENOMIC DNA]</scope>
    <source>
        <strain evidence="3">FJAT-22460</strain>
    </source>
</reference>
<feature type="transmembrane region" description="Helical" evidence="1">
    <location>
        <begin position="20"/>
        <end position="43"/>
    </location>
</feature>
<comment type="caution">
    <text evidence="2">The sequence shown here is derived from an EMBL/GenBank/DDBJ whole genome shotgun (WGS) entry which is preliminary data.</text>
</comment>
<feature type="transmembrane region" description="Helical" evidence="1">
    <location>
        <begin position="55"/>
        <end position="76"/>
    </location>
</feature>
<dbReference type="OrthoDB" id="1651838at2"/>
<dbReference type="EMBL" id="LIUT01000001">
    <property type="protein sequence ID" value="KOR88219.1"/>
    <property type="molecule type" value="Genomic_DNA"/>
</dbReference>
<feature type="transmembrane region" description="Helical" evidence="1">
    <location>
        <begin position="88"/>
        <end position="106"/>
    </location>
</feature>
<dbReference type="AlphaFoldDB" id="A0A0M1P2C6"/>
<protein>
    <submittedName>
        <fullName evidence="2">Uncharacterized protein</fullName>
    </submittedName>
</protein>
<evidence type="ECO:0000313" key="2">
    <source>
        <dbReference type="EMBL" id="KOR88219.1"/>
    </source>
</evidence>
<keyword evidence="3" id="KW-1185">Reference proteome</keyword>
<name>A0A0M1P2C6_9BACL</name>
<evidence type="ECO:0000256" key="1">
    <source>
        <dbReference type="SAM" id="Phobius"/>
    </source>
</evidence>
<proteinExistence type="predicted"/>
<keyword evidence="1" id="KW-1133">Transmembrane helix</keyword>
<sequence length="243" mass="27175">MGASYPKRFKLSFTNWDYLITGVAVVFFPLAIVLAAIRVLVTHRHNSCKGRNNRLFGWVLIITYGVIEFLMIIATIEDGDVEGLYSASFVFGIIILIPAIIMLLIARKEDKKFSGLLQFYINAITQKGLLRIDYIAQEARLTEEHAIRDITFMFEKRILPNGRIEDGMVIIPSMSRRTESPNQGEFVSRRGQQVQYSLGTESTLRDLADSAPKSVECPGCGARTVVAQVEGKECEYCGTVIVA</sequence>
<dbReference type="RefSeq" id="WP_054401295.1">
    <property type="nucleotide sequence ID" value="NZ_LIUT01000001.1"/>
</dbReference>